<protein>
    <submittedName>
        <fullName evidence="2">Uncharacterized protein</fullName>
    </submittedName>
</protein>
<evidence type="ECO:0000313" key="3">
    <source>
        <dbReference type="Proteomes" id="UP000243459"/>
    </source>
</evidence>
<evidence type="ECO:0000313" key="2">
    <source>
        <dbReference type="EMBL" id="ONK76316.1"/>
    </source>
</evidence>
<dbReference type="AlphaFoldDB" id="A0A5P1FD32"/>
<accession>A0A5P1FD32</accession>
<dbReference type="Gramene" id="ONK76316">
    <property type="protein sequence ID" value="ONK76316"/>
    <property type="gene ID" value="A4U43_C03F26320"/>
</dbReference>
<sequence length="135" mass="13859">MTSFWSRTVRLGSGGTGRIGRWILVQALVATSKARTRRGRRSGSRRGAGAEGGHGEWGWRSRGEEGAEEGPGRQHAGLGVGEEQLGGEVLDGEGGDHVVAGEEDGQGGGVTDRPGDGSRRGRGEGGRETARPGGG</sequence>
<feature type="compositionally biased region" description="Basic residues" evidence="1">
    <location>
        <begin position="34"/>
        <end position="44"/>
    </location>
</feature>
<proteinExistence type="predicted"/>
<feature type="region of interest" description="Disordered" evidence="1">
    <location>
        <begin position="31"/>
        <end position="135"/>
    </location>
</feature>
<evidence type="ECO:0000256" key="1">
    <source>
        <dbReference type="SAM" id="MobiDB-lite"/>
    </source>
</evidence>
<dbReference type="Proteomes" id="UP000243459">
    <property type="component" value="Chromosome 3"/>
</dbReference>
<keyword evidence="3" id="KW-1185">Reference proteome</keyword>
<feature type="compositionally biased region" description="Basic and acidic residues" evidence="1">
    <location>
        <begin position="53"/>
        <end position="65"/>
    </location>
</feature>
<name>A0A5P1FD32_ASPOF</name>
<organism evidence="2 3">
    <name type="scientific">Asparagus officinalis</name>
    <name type="common">Garden asparagus</name>
    <dbReference type="NCBI Taxonomy" id="4686"/>
    <lineage>
        <taxon>Eukaryota</taxon>
        <taxon>Viridiplantae</taxon>
        <taxon>Streptophyta</taxon>
        <taxon>Embryophyta</taxon>
        <taxon>Tracheophyta</taxon>
        <taxon>Spermatophyta</taxon>
        <taxon>Magnoliopsida</taxon>
        <taxon>Liliopsida</taxon>
        <taxon>Asparagales</taxon>
        <taxon>Asparagaceae</taxon>
        <taxon>Asparagoideae</taxon>
        <taxon>Asparagus</taxon>
    </lineage>
</organism>
<gene>
    <name evidence="2" type="ORF">A4U43_C03F26320</name>
</gene>
<feature type="compositionally biased region" description="Basic and acidic residues" evidence="1">
    <location>
        <begin position="113"/>
        <end position="135"/>
    </location>
</feature>
<dbReference type="EMBL" id="CM007383">
    <property type="protein sequence ID" value="ONK76316.1"/>
    <property type="molecule type" value="Genomic_DNA"/>
</dbReference>
<reference evidence="3" key="1">
    <citation type="journal article" date="2017" name="Nat. Commun.">
        <title>The asparagus genome sheds light on the origin and evolution of a young Y chromosome.</title>
        <authorList>
            <person name="Harkess A."/>
            <person name="Zhou J."/>
            <person name="Xu C."/>
            <person name="Bowers J.E."/>
            <person name="Van der Hulst R."/>
            <person name="Ayyampalayam S."/>
            <person name="Mercati F."/>
            <person name="Riccardi P."/>
            <person name="McKain M.R."/>
            <person name="Kakrana A."/>
            <person name="Tang H."/>
            <person name="Ray J."/>
            <person name="Groenendijk J."/>
            <person name="Arikit S."/>
            <person name="Mathioni S.M."/>
            <person name="Nakano M."/>
            <person name="Shan H."/>
            <person name="Telgmann-Rauber A."/>
            <person name="Kanno A."/>
            <person name="Yue Z."/>
            <person name="Chen H."/>
            <person name="Li W."/>
            <person name="Chen Y."/>
            <person name="Xu X."/>
            <person name="Zhang Y."/>
            <person name="Luo S."/>
            <person name="Chen H."/>
            <person name="Gao J."/>
            <person name="Mao Z."/>
            <person name="Pires J.C."/>
            <person name="Luo M."/>
            <person name="Kudrna D."/>
            <person name="Wing R.A."/>
            <person name="Meyers B.C."/>
            <person name="Yi K."/>
            <person name="Kong H."/>
            <person name="Lavrijsen P."/>
            <person name="Sunseri F."/>
            <person name="Falavigna A."/>
            <person name="Ye Y."/>
            <person name="Leebens-Mack J.H."/>
            <person name="Chen G."/>
        </authorList>
    </citation>
    <scope>NUCLEOTIDE SEQUENCE [LARGE SCALE GENOMIC DNA]</scope>
    <source>
        <strain evidence="3">cv. DH0086</strain>
    </source>
</reference>